<dbReference type="SUPFAM" id="SSF81324">
    <property type="entry name" value="Voltage-gated potassium channels"/>
    <property type="match status" value="1"/>
</dbReference>
<proteinExistence type="predicted"/>
<protein>
    <submittedName>
        <fullName evidence="10">Potassium channel family protein</fullName>
    </submittedName>
</protein>
<evidence type="ECO:0000256" key="6">
    <source>
        <dbReference type="ARBA" id="ARBA00023136"/>
    </source>
</evidence>
<keyword evidence="2" id="KW-0813">Transport</keyword>
<dbReference type="RefSeq" id="WP_236457153.1">
    <property type="nucleotide sequence ID" value="NZ_CBCSGE010000012.1"/>
</dbReference>
<evidence type="ECO:0000256" key="8">
    <source>
        <dbReference type="SAM" id="Phobius"/>
    </source>
</evidence>
<comment type="caution">
    <text evidence="10">The sequence shown here is derived from an EMBL/GenBank/DDBJ whole genome shotgun (WGS) entry which is preliminary data.</text>
</comment>
<dbReference type="Pfam" id="PF07885">
    <property type="entry name" value="Ion_trans_2"/>
    <property type="match status" value="1"/>
</dbReference>
<keyword evidence="4 8" id="KW-1133">Transmembrane helix</keyword>
<keyword evidence="3 8" id="KW-0812">Transmembrane</keyword>
<keyword evidence="6 8" id="KW-0472">Membrane</keyword>
<dbReference type="InterPro" id="IPR003280">
    <property type="entry name" value="2pore_dom_K_chnl"/>
</dbReference>
<dbReference type="PANTHER" id="PTHR11003">
    <property type="entry name" value="POTASSIUM CHANNEL, SUBFAMILY K"/>
    <property type="match status" value="1"/>
</dbReference>
<keyword evidence="7 10" id="KW-0407">Ion channel</keyword>
<reference evidence="10 11" key="1">
    <citation type="submission" date="2024-09" db="EMBL/GenBank/DDBJ databases">
        <authorList>
            <person name="Sun Q."/>
            <person name="Mori K."/>
        </authorList>
    </citation>
    <scope>NUCLEOTIDE SEQUENCE [LARGE SCALE GENOMIC DNA]</scope>
    <source>
        <strain evidence="10 11">CECT 7955</strain>
    </source>
</reference>
<feature type="transmembrane region" description="Helical" evidence="8">
    <location>
        <begin position="70"/>
        <end position="90"/>
    </location>
</feature>
<dbReference type="EMBL" id="JBHMEY010000096">
    <property type="protein sequence ID" value="MFB9098814.1"/>
    <property type="molecule type" value="Genomic_DNA"/>
</dbReference>
<dbReference type="Gene3D" id="1.10.287.70">
    <property type="match status" value="1"/>
</dbReference>
<keyword evidence="11" id="KW-1185">Reference proteome</keyword>
<feature type="domain" description="Potassium channel" evidence="9">
    <location>
        <begin position="22"/>
        <end position="92"/>
    </location>
</feature>
<accession>A0ABV5GTU2</accession>
<comment type="subcellular location">
    <subcellularLocation>
        <location evidence="1">Membrane</location>
        <topology evidence="1">Multi-pass membrane protein</topology>
    </subcellularLocation>
</comment>
<keyword evidence="5" id="KW-0406">Ion transport</keyword>
<evidence type="ECO:0000313" key="10">
    <source>
        <dbReference type="EMBL" id="MFB9098814.1"/>
    </source>
</evidence>
<name>A0ABV5GTU2_9FLAO</name>
<dbReference type="Proteomes" id="UP001589607">
    <property type="component" value="Unassembled WGS sequence"/>
</dbReference>
<dbReference type="GO" id="GO:0034220">
    <property type="term" value="P:monoatomic ion transmembrane transport"/>
    <property type="evidence" value="ECO:0007669"/>
    <property type="project" value="UniProtKB-KW"/>
</dbReference>
<evidence type="ECO:0000256" key="1">
    <source>
        <dbReference type="ARBA" id="ARBA00004141"/>
    </source>
</evidence>
<evidence type="ECO:0000259" key="9">
    <source>
        <dbReference type="Pfam" id="PF07885"/>
    </source>
</evidence>
<evidence type="ECO:0000256" key="4">
    <source>
        <dbReference type="ARBA" id="ARBA00022989"/>
    </source>
</evidence>
<evidence type="ECO:0000313" key="11">
    <source>
        <dbReference type="Proteomes" id="UP001589607"/>
    </source>
</evidence>
<organism evidence="10 11">
    <name type="scientific">Flavobacterium jumunjinense</name>
    <dbReference type="NCBI Taxonomy" id="998845"/>
    <lineage>
        <taxon>Bacteria</taxon>
        <taxon>Pseudomonadati</taxon>
        <taxon>Bacteroidota</taxon>
        <taxon>Flavobacteriia</taxon>
        <taxon>Flavobacteriales</taxon>
        <taxon>Flavobacteriaceae</taxon>
        <taxon>Flavobacterium</taxon>
    </lineage>
</organism>
<evidence type="ECO:0000256" key="2">
    <source>
        <dbReference type="ARBA" id="ARBA00022448"/>
    </source>
</evidence>
<dbReference type="InterPro" id="IPR013099">
    <property type="entry name" value="K_chnl_dom"/>
</dbReference>
<dbReference type="PANTHER" id="PTHR11003:SF291">
    <property type="entry name" value="IP11374P"/>
    <property type="match status" value="1"/>
</dbReference>
<sequence length="133" mass="15732">MFFFRTVISFLQDDEYRDLLITTFMILLIGTLTYHYLEGWGIIDSLYFSVVTLTTIGYGDFTPKTDAGKLFTVLYIIVGIGMILSFINTIQHHYTYMKYREKKEILKTRNLKKIAEKKEHQQHLDSKNNNFKN</sequence>
<evidence type="ECO:0000256" key="5">
    <source>
        <dbReference type="ARBA" id="ARBA00023065"/>
    </source>
</evidence>
<gene>
    <name evidence="10" type="ORF">ACFFVF_20095</name>
</gene>
<feature type="transmembrane region" description="Helical" evidence="8">
    <location>
        <begin position="20"/>
        <end position="37"/>
    </location>
</feature>
<evidence type="ECO:0000256" key="3">
    <source>
        <dbReference type="ARBA" id="ARBA00022692"/>
    </source>
</evidence>
<evidence type="ECO:0000256" key="7">
    <source>
        <dbReference type="ARBA" id="ARBA00023303"/>
    </source>
</evidence>